<evidence type="ECO:0000256" key="1">
    <source>
        <dbReference type="SAM" id="Phobius"/>
    </source>
</evidence>
<dbReference type="Proteomes" id="UP001161916">
    <property type="component" value="Unassembled WGS sequence"/>
</dbReference>
<keyword evidence="1" id="KW-0472">Membrane</keyword>
<protein>
    <submittedName>
        <fullName evidence="3">Uncharacterized protein</fullName>
    </submittedName>
</protein>
<dbReference type="RefSeq" id="WP_281105276.1">
    <property type="nucleotide sequence ID" value="NZ_JAOPMH010000001.1"/>
</dbReference>
<feature type="signal peptide" evidence="2">
    <location>
        <begin position="1"/>
        <end position="25"/>
    </location>
</feature>
<evidence type="ECO:0000256" key="2">
    <source>
        <dbReference type="SAM" id="SignalP"/>
    </source>
</evidence>
<comment type="caution">
    <text evidence="3">The sequence shown here is derived from an EMBL/GenBank/DDBJ whole genome shotgun (WGS) entry which is preliminary data.</text>
</comment>
<keyword evidence="1" id="KW-0812">Transmembrane</keyword>
<dbReference type="EMBL" id="JAOPMH010000001">
    <property type="protein sequence ID" value="MDH7889082.1"/>
    <property type="molecule type" value="Genomic_DNA"/>
</dbReference>
<reference evidence="3" key="1">
    <citation type="submission" date="2022-09" db="EMBL/GenBank/DDBJ databases">
        <authorList>
            <person name="Orihara K."/>
        </authorList>
    </citation>
    <scope>NUCLEOTIDE SEQUENCE</scope>
    <source>
        <strain evidence="3">YIT 13062</strain>
    </source>
</reference>
<evidence type="ECO:0000313" key="3">
    <source>
        <dbReference type="EMBL" id="MDH7889082.1"/>
    </source>
</evidence>
<gene>
    <name evidence="3" type="ORF">OB951_00400</name>
</gene>
<accession>A0AA43P4B8</accession>
<organism evidence="3 4">
    <name type="scientific">Bifidobacterium catenulatum subsp. kashiwanohense</name>
    <dbReference type="NCBI Taxonomy" id="630129"/>
    <lineage>
        <taxon>Bacteria</taxon>
        <taxon>Bacillati</taxon>
        <taxon>Actinomycetota</taxon>
        <taxon>Actinomycetes</taxon>
        <taxon>Bifidobacteriales</taxon>
        <taxon>Bifidobacteriaceae</taxon>
        <taxon>Bifidobacterium</taxon>
    </lineage>
</organism>
<name>A0AA43P4B8_9BIFI</name>
<feature type="transmembrane region" description="Helical" evidence="1">
    <location>
        <begin position="61"/>
        <end position="89"/>
    </location>
</feature>
<keyword evidence="1" id="KW-1133">Transmembrane helix</keyword>
<proteinExistence type="predicted"/>
<feature type="chain" id="PRO_5041297965" evidence="2">
    <location>
        <begin position="26"/>
        <end position="95"/>
    </location>
</feature>
<dbReference type="AlphaFoldDB" id="A0AA43P4B8"/>
<evidence type="ECO:0000313" key="4">
    <source>
        <dbReference type="Proteomes" id="UP001161916"/>
    </source>
</evidence>
<sequence>MAGLLVRLVLSIGCIAGALMSHAMAVSFDHSVNLLEQAVLQNSYSPGLRRWMGVRIYGWRFLYHLAVALMVAFVMAATILLLMFLWSLFQRIGAI</sequence>
<keyword evidence="2" id="KW-0732">Signal</keyword>
<reference evidence="3" key="2">
    <citation type="journal article" date="2023" name="Gut Microbes">
        <title>Characterization of Bifidobacterium kashiwanohense that utilizes both milk- and plant-derived oligosaccharides.</title>
        <authorList>
            <person name="Orihara K."/>
            <person name="Yahagi K."/>
            <person name="Saito Y."/>
            <person name="Watanabe Y."/>
            <person name="Sasai T."/>
            <person name="Hara T."/>
            <person name="Tsukuda N."/>
            <person name="Oki K."/>
            <person name="Fujimoto J."/>
            <person name="Matsuki T."/>
        </authorList>
    </citation>
    <scope>NUCLEOTIDE SEQUENCE</scope>
    <source>
        <strain evidence="3">YIT 13062</strain>
    </source>
</reference>